<sequence>MMFWQNKTVVVAGGAGFIGQHLVQALLNANAHVHVIDNYSTGHTLEVQPRHPHQLTQQQHDICDPATVPHADVIFNLASPASPLHYQSDPIQTWKTNLLGTMHMLDHVLACEGTLVQASTSEVYGDPLSHPQKETDWGNVNPIGPRACYDESKRAAETLLIDAVRTKGADIRIARIFNTYGPGMGVSDGRAIPNFAAQASEGKPITIHGDGTQTRSFCHVSDTVAALLRLGMVADAKGEVVNIGNPSEVTILEIAELVNALFGNKSEILFTPRPIDDPQRRCPDISKARRLLGWTPQTTFKDGILTLYQSDRASLRV</sequence>
<organism evidence="14 15">
    <name type="scientific">Yoonia maricola</name>
    <dbReference type="NCBI Taxonomy" id="420999"/>
    <lineage>
        <taxon>Bacteria</taxon>
        <taxon>Pseudomonadati</taxon>
        <taxon>Pseudomonadota</taxon>
        <taxon>Alphaproteobacteria</taxon>
        <taxon>Rhodobacterales</taxon>
        <taxon>Paracoccaceae</taxon>
        <taxon>Yoonia</taxon>
    </lineage>
</organism>
<dbReference type="InterPro" id="IPR044516">
    <property type="entry name" value="UXS-like"/>
</dbReference>
<dbReference type="AlphaFoldDB" id="A0A2M8W4I3"/>
<keyword evidence="9" id="KW-0472">Membrane</keyword>
<evidence type="ECO:0000256" key="8">
    <source>
        <dbReference type="ARBA" id="ARBA00023034"/>
    </source>
</evidence>
<evidence type="ECO:0000256" key="11">
    <source>
        <dbReference type="ARBA" id="ARBA00023239"/>
    </source>
</evidence>
<comment type="caution">
    <text evidence="14">The sequence shown here is derived from an EMBL/GenBank/DDBJ whole genome shotgun (WGS) entry which is preliminary data.</text>
</comment>
<dbReference type="GO" id="GO:0048040">
    <property type="term" value="F:UDP-glucuronate decarboxylase activity"/>
    <property type="evidence" value="ECO:0007669"/>
    <property type="project" value="TreeGrafter"/>
</dbReference>
<dbReference type="UniPathway" id="UPA00796">
    <property type="reaction ID" value="UER00771"/>
</dbReference>
<dbReference type="InterPro" id="IPR036291">
    <property type="entry name" value="NAD(P)-bd_dom_sf"/>
</dbReference>
<reference evidence="14 15" key="1">
    <citation type="submission" date="2017-11" db="EMBL/GenBank/DDBJ databases">
        <title>Genomic Encyclopedia of Archaeal and Bacterial Type Strains, Phase II (KMG-II): From Individual Species to Whole Genera.</title>
        <authorList>
            <person name="Goeker M."/>
        </authorList>
    </citation>
    <scope>NUCLEOTIDE SEQUENCE [LARGE SCALE GENOMIC DNA]</scope>
    <source>
        <strain evidence="14 15">DSM 29128</strain>
    </source>
</reference>
<dbReference type="GO" id="GO:0042732">
    <property type="term" value="P:D-xylose metabolic process"/>
    <property type="evidence" value="ECO:0007669"/>
    <property type="project" value="InterPro"/>
</dbReference>
<dbReference type="Gene3D" id="3.40.50.720">
    <property type="entry name" value="NAD(P)-binding Rossmann-like Domain"/>
    <property type="match status" value="1"/>
</dbReference>
<evidence type="ECO:0000256" key="9">
    <source>
        <dbReference type="ARBA" id="ARBA00023136"/>
    </source>
</evidence>
<keyword evidence="15" id="KW-1185">Reference proteome</keyword>
<keyword evidence="3" id="KW-0812">Transmembrane</keyword>
<keyword evidence="8" id="KW-0333">Golgi apparatus</keyword>
<gene>
    <name evidence="14" type="ORF">BC777_2176</name>
</gene>
<keyword evidence="4" id="KW-0210">Decarboxylase</keyword>
<dbReference type="PANTHER" id="PTHR43078:SF6">
    <property type="entry name" value="UDP-GLUCURONIC ACID DECARBOXYLASE 1"/>
    <property type="match status" value="1"/>
</dbReference>
<comment type="subcellular location">
    <subcellularLocation>
        <location evidence="2">Golgi apparatus membrane</location>
        <topology evidence="2">Single-pass type II membrane protein</topology>
    </subcellularLocation>
    <subcellularLocation>
        <location evidence="12">Golgi apparatus</location>
        <location evidence="12">Golgi stack membrane</location>
    </subcellularLocation>
</comment>
<dbReference type="FunFam" id="3.40.50.720:FF:000065">
    <property type="entry name" value="UDP-glucuronic acid decarboxylase 1"/>
    <property type="match status" value="1"/>
</dbReference>
<name>A0A2M8W4I3_9RHOB</name>
<dbReference type="EMBL" id="PGTY01000002">
    <property type="protein sequence ID" value="PJI85829.1"/>
    <property type="molecule type" value="Genomic_DNA"/>
</dbReference>
<evidence type="ECO:0000256" key="10">
    <source>
        <dbReference type="ARBA" id="ARBA00023180"/>
    </source>
</evidence>
<dbReference type="Pfam" id="PF01370">
    <property type="entry name" value="Epimerase"/>
    <property type="match status" value="1"/>
</dbReference>
<feature type="domain" description="NAD-dependent epimerase/dehydratase" evidence="13">
    <location>
        <begin position="9"/>
        <end position="244"/>
    </location>
</feature>
<comment type="cofactor">
    <cofactor evidence="1">
        <name>NAD(+)</name>
        <dbReference type="ChEBI" id="CHEBI:57540"/>
    </cofactor>
</comment>
<keyword evidence="10" id="KW-0325">Glycoprotein</keyword>
<evidence type="ECO:0000256" key="3">
    <source>
        <dbReference type="ARBA" id="ARBA00022692"/>
    </source>
</evidence>
<keyword evidence="5" id="KW-0735">Signal-anchor</keyword>
<dbReference type="PANTHER" id="PTHR43078">
    <property type="entry name" value="UDP-GLUCURONIC ACID DECARBOXYLASE-RELATED"/>
    <property type="match status" value="1"/>
</dbReference>
<accession>A0A2M8W4I3</accession>
<evidence type="ECO:0000256" key="12">
    <source>
        <dbReference type="ARBA" id="ARBA00037859"/>
    </source>
</evidence>
<evidence type="ECO:0000256" key="7">
    <source>
        <dbReference type="ARBA" id="ARBA00023027"/>
    </source>
</evidence>
<evidence type="ECO:0000256" key="4">
    <source>
        <dbReference type="ARBA" id="ARBA00022793"/>
    </source>
</evidence>
<dbReference type="OrthoDB" id="9801785at2"/>
<protein>
    <submittedName>
        <fullName evidence="14">UDP-glucuronate decarboxylase</fullName>
    </submittedName>
</protein>
<dbReference type="GO" id="GO:0005737">
    <property type="term" value="C:cytoplasm"/>
    <property type="evidence" value="ECO:0007669"/>
    <property type="project" value="TreeGrafter"/>
</dbReference>
<proteinExistence type="predicted"/>
<evidence type="ECO:0000256" key="5">
    <source>
        <dbReference type="ARBA" id="ARBA00022968"/>
    </source>
</evidence>
<dbReference type="GO" id="GO:0070403">
    <property type="term" value="F:NAD+ binding"/>
    <property type="evidence" value="ECO:0007669"/>
    <property type="project" value="InterPro"/>
</dbReference>
<evidence type="ECO:0000256" key="1">
    <source>
        <dbReference type="ARBA" id="ARBA00001911"/>
    </source>
</evidence>
<dbReference type="Proteomes" id="UP000228531">
    <property type="component" value="Unassembled WGS sequence"/>
</dbReference>
<evidence type="ECO:0000259" key="13">
    <source>
        <dbReference type="Pfam" id="PF01370"/>
    </source>
</evidence>
<keyword evidence="6" id="KW-1133">Transmembrane helix</keyword>
<evidence type="ECO:0000313" key="15">
    <source>
        <dbReference type="Proteomes" id="UP000228531"/>
    </source>
</evidence>
<evidence type="ECO:0000256" key="6">
    <source>
        <dbReference type="ARBA" id="ARBA00022989"/>
    </source>
</evidence>
<dbReference type="SUPFAM" id="SSF51735">
    <property type="entry name" value="NAD(P)-binding Rossmann-fold domains"/>
    <property type="match status" value="1"/>
</dbReference>
<dbReference type="InterPro" id="IPR001509">
    <property type="entry name" value="Epimerase_deHydtase"/>
</dbReference>
<keyword evidence="7" id="KW-0520">NAD</keyword>
<evidence type="ECO:0000256" key="2">
    <source>
        <dbReference type="ARBA" id="ARBA00004323"/>
    </source>
</evidence>
<evidence type="ECO:0000313" key="14">
    <source>
        <dbReference type="EMBL" id="PJI85829.1"/>
    </source>
</evidence>
<dbReference type="GO" id="GO:0033320">
    <property type="term" value="P:UDP-D-xylose biosynthetic process"/>
    <property type="evidence" value="ECO:0007669"/>
    <property type="project" value="UniProtKB-UniPathway"/>
</dbReference>
<keyword evidence="11" id="KW-0456">Lyase</keyword>